<sequence>MINDEIKLRAEDAEVFDKKQIALAIRNANYEDEIACSLLEQNIIAGCDMCSLKKICEEIDKVSLEFKKSTTKVVKSFEFN</sequence>
<proteinExistence type="predicted"/>
<dbReference type="RefSeq" id="WP_191768996.1">
    <property type="nucleotide sequence ID" value="NZ_JACSRA010000018.1"/>
</dbReference>
<protein>
    <submittedName>
        <fullName evidence="1">Uncharacterized protein</fullName>
    </submittedName>
</protein>
<keyword evidence="2" id="KW-1185">Reference proteome</keyword>
<evidence type="ECO:0000313" key="2">
    <source>
        <dbReference type="Proteomes" id="UP000627781"/>
    </source>
</evidence>
<comment type="caution">
    <text evidence="1">The sequence shown here is derived from an EMBL/GenBank/DDBJ whole genome shotgun (WGS) entry which is preliminary data.</text>
</comment>
<organism evidence="1 2">
    <name type="scientific">Clostridium cibarium</name>
    <dbReference type="NCBI Taxonomy" id="2762247"/>
    <lineage>
        <taxon>Bacteria</taxon>
        <taxon>Bacillati</taxon>
        <taxon>Bacillota</taxon>
        <taxon>Clostridia</taxon>
        <taxon>Eubacteriales</taxon>
        <taxon>Clostridiaceae</taxon>
        <taxon>Clostridium</taxon>
    </lineage>
</organism>
<dbReference type="Proteomes" id="UP000627781">
    <property type="component" value="Unassembled WGS sequence"/>
</dbReference>
<name>A0ABR8PVC5_9CLOT</name>
<dbReference type="EMBL" id="JACSRA010000018">
    <property type="protein sequence ID" value="MBD7912082.1"/>
    <property type="molecule type" value="Genomic_DNA"/>
</dbReference>
<gene>
    <name evidence="1" type="ORF">H9661_12000</name>
</gene>
<accession>A0ABR8PVC5</accession>
<reference evidence="1 2" key="1">
    <citation type="submission" date="2020-08" db="EMBL/GenBank/DDBJ databases">
        <title>A Genomic Blueprint of the Chicken Gut Microbiome.</title>
        <authorList>
            <person name="Gilroy R."/>
            <person name="Ravi A."/>
            <person name="Getino M."/>
            <person name="Pursley I."/>
            <person name="Horton D.L."/>
            <person name="Alikhan N.-F."/>
            <person name="Baker D."/>
            <person name="Gharbi K."/>
            <person name="Hall N."/>
            <person name="Watson M."/>
            <person name="Adriaenssens E.M."/>
            <person name="Foster-Nyarko E."/>
            <person name="Jarju S."/>
            <person name="Secka A."/>
            <person name="Antonio M."/>
            <person name="Oren A."/>
            <person name="Chaudhuri R."/>
            <person name="La Ragione R.M."/>
            <person name="Hildebrand F."/>
            <person name="Pallen M.J."/>
        </authorList>
    </citation>
    <scope>NUCLEOTIDE SEQUENCE [LARGE SCALE GENOMIC DNA]</scope>
    <source>
        <strain evidence="1 2">Sa3CVN1</strain>
    </source>
</reference>
<evidence type="ECO:0000313" key="1">
    <source>
        <dbReference type="EMBL" id="MBD7912082.1"/>
    </source>
</evidence>